<dbReference type="AlphaFoldDB" id="A0A9P3AC34"/>
<organism evidence="2 3">
    <name type="scientific">Pseudomonas amygdali pv. eriobotryae</name>
    <dbReference type="NCBI Taxonomy" id="129137"/>
    <lineage>
        <taxon>Bacteria</taxon>
        <taxon>Pseudomonadati</taxon>
        <taxon>Pseudomonadota</taxon>
        <taxon>Gammaproteobacteria</taxon>
        <taxon>Pseudomonadales</taxon>
        <taxon>Pseudomonadaceae</taxon>
        <taxon>Pseudomonas</taxon>
        <taxon>Pseudomonas amygdali</taxon>
    </lineage>
</organism>
<evidence type="ECO:0000313" key="2">
    <source>
        <dbReference type="EMBL" id="GFZ59520.1"/>
    </source>
</evidence>
<reference evidence="2" key="1">
    <citation type="submission" date="2020-09" db="EMBL/GenBank/DDBJ databases">
        <title>Pseudomonas syringae pv. eriobotryae genome sequence causing loquat canker disease.</title>
        <authorList>
            <person name="Fukuda S."/>
            <person name="Tashiro H."/>
            <person name="Nagano Y."/>
        </authorList>
    </citation>
    <scope>NUCLEOTIDE SEQUENCE</scope>
    <source>
        <strain evidence="2">AM001</strain>
    </source>
</reference>
<protein>
    <recommendedName>
        <fullName evidence="1">PDZ domain-containing protein</fullName>
    </recommendedName>
</protein>
<dbReference type="Gene3D" id="2.30.42.10">
    <property type="match status" value="1"/>
</dbReference>
<proteinExistence type="predicted"/>
<dbReference type="PROSITE" id="PS50106">
    <property type="entry name" value="PDZ"/>
    <property type="match status" value="1"/>
</dbReference>
<evidence type="ECO:0000313" key="3">
    <source>
        <dbReference type="Proteomes" id="UP000630864"/>
    </source>
</evidence>
<feature type="domain" description="PDZ" evidence="1">
    <location>
        <begin position="1"/>
        <end position="60"/>
    </location>
</feature>
<dbReference type="RefSeq" id="WP_223282945.1">
    <property type="nucleotide sequence ID" value="NZ_BMZW01000009.1"/>
</dbReference>
<evidence type="ECO:0000259" key="1">
    <source>
        <dbReference type="PROSITE" id="PS50106"/>
    </source>
</evidence>
<dbReference type="InterPro" id="IPR001478">
    <property type="entry name" value="PDZ"/>
</dbReference>
<dbReference type="SMART" id="SM00228">
    <property type="entry name" value="PDZ"/>
    <property type="match status" value="1"/>
</dbReference>
<dbReference type="EMBL" id="BMZW01000009">
    <property type="protein sequence ID" value="GFZ59520.1"/>
    <property type="molecule type" value="Genomic_DNA"/>
</dbReference>
<gene>
    <name evidence="2" type="ORF">PSE10A_20310</name>
</gene>
<dbReference type="Proteomes" id="UP000630864">
    <property type="component" value="Unassembled WGS sequence"/>
</dbReference>
<dbReference type="Pfam" id="PF13180">
    <property type="entry name" value="PDZ_2"/>
    <property type="match status" value="1"/>
</dbReference>
<dbReference type="SUPFAM" id="SSF50156">
    <property type="entry name" value="PDZ domain-like"/>
    <property type="match status" value="1"/>
</dbReference>
<dbReference type="InterPro" id="IPR036034">
    <property type="entry name" value="PDZ_sf"/>
</dbReference>
<accession>A0A9P3AC34</accession>
<comment type="caution">
    <text evidence="2">The sequence shown here is derived from an EMBL/GenBank/DDBJ whole genome shotgun (WGS) entry which is preliminary data.</text>
</comment>
<sequence length="95" mass="10466">MKGRFRLGAFVRNLNDLERQLLQINQGVVVRTIVDDSPAHKADVLLGDMLVAIDGEKISNEEGFTKMIAARRGQAVRLALIRNGTPLSKIIQVGK</sequence>
<name>A0A9P3AC34_PSEA0</name>